<evidence type="ECO:0000259" key="3">
    <source>
        <dbReference type="Pfam" id="PF00535"/>
    </source>
</evidence>
<reference evidence="5" key="1">
    <citation type="submission" date="2016-10" db="EMBL/GenBank/DDBJ databases">
        <authorList>
            <person name="Varghese N."/>
            <person name="Submissions S."/>
        </authorList>
    </citation>
    <scope>NUCLEOTIDE SEQUENCE [LARGE SCALE GENOMIC DNA]</scope>
    <source>
        <strain evidence="5">BP1-148</strain>
    </source>
</reference>
<dbReference type="PANTHER" id="PTHR22916">
    <property type="entry name" value="GLYCOSYLTRANSFERASE"/>
    <property type="match status" value="1"/>
</dbReference>
<dbReference type="EMBL" id="FNCQ01000012">
    <property type="protein sequence ID" value="SDG89321.1"/>
    <property type="molecule type" value="Genomic_DNA"/>
</dbReference>
<dbReference type="Gene3D" id="3.90.550.10">
    <property type="entry name" value="Spore Coat Polysaccharide Biosynthesis Protein SpsA, Chain A"/>
    <property type="match status" value="1"/>
</dbReference>
<name>A0A1G7XYV2_9BACT</name>
<dbReference type="GO" id="GO:0016758">
    <property type="term" value="F:hexosyltransferase activity"/>
    <property type="evidence" value="ECO:0007669"/>
    <property type="project" value="UniProtKB-ARBA"/>
</dbReference>
<evidence type="ECO:0000256" key="2">
    <source>
        <dbReference type="ARBA" id="ARBA00022679"/>
    </source>
</evidence>
<gene>
    <name evidence="4" type="ORF">SAMN04487901_11211</name>
</gene>
<dbReference type="CDD" id="cd00761">
    <property type="entry name" value="Glyco_tranf_GTA_type"/>
    <property type="match status" value="1"/>
</dbReference>
<evidence type="ECO:0000256" key="1">
    <source>
        <dbReference type="ARBA" id="ARBA00022676"/>
    </source>
</evidence>
<dbReference type="STRING" id="645274.SAMN04487901_11211"/>
<dbReference type="PANTHER" id="PTHR22916:SF51">
    <property type="entry name" value="GLYCOSYLTRANSFERASE EPSH-RELATED"/>
    <property type="match status" value="1"/>
</dbReference>
<accession>A0A1G7XYV2</accession>
<dbReference type="Pfam" id="PF00535">
    <property type="entry name" value="Glycos_transf_2"/>
    <property type="match status" value="1"/>
</dbReference>
<keyword evidence="1" id="KW-0328">Glycosyltransferase</keyword>
<proteinExistence type="predicted"/>
<organism evidence="4 5">
    <name type="scientific">Prevotella communis</name>
    <dbReference type="NCBI Taxonomy" id="2913614"/>
    <lineage>
        <taxon>Bacteria</taxon>
        <taxon>Pseudomonadati</taxon>
        <taxon>Bacteroidota</taxon>
        <taxon>Bacteroidia</taxon>
        <taxon>Bacteroidales</taxon>
        <taxon>Prevotellaceae</taxon>
        <taxon>Prevotella</taxon>
    </lineage>
</organism>
<sequence length="301" mass="34296">MKLSIVIPVYNVEDTLDRCVESVLHQGIGDFEVILVDDGSRDKSAAICDEWQTKDAHILVIHQENRGLSAARNAGISRATGELITFVDSDDFLKEGTYSGIIALAERHDIVEYPVCRFHQSSSQQIISFSDKVYTDPKRYWLDAKGYSHTYACNKLYKRSLFDNIRFPEGQVFEDAATLPRLLQTARNICTVNQGLYYYTLNEKGITATANGKELKNLLDSHIHTMRQWNDTLYYMHVLNIQMDVCELSGEAPTLPFMRINPLAKRLPARLRLKALLLDLFGINGICIINKAIHQWKKPRS</sequence>
<dbReference type="InterPro" id="IPR001173">
    <property type="entry name" value="Glyco_trans_2-like"/>
</dbReference>
<dbReference type="AlphaFoldDB" id="A0A1G7XYV2"/>
<feature type="domain" description="Glycosyltransferase 2-like" evidence="3">
    <location>
        <begin position="4"/>
        <end position="165"/>
    </location>
</feature>
<dbReference type="InterPro" id="IPR029044">
    <property type="entry name" value="Nucleotide-diphossugar_trans"/>
</dbReference>
<dbReference type="Proteomes" id="UP000198779">
    <property type="component" value="Unassembled WGS sequence"/>
</dbReference>
<dbReference type="RefSeq" id="WP_091818249.1">
    <property type="nucleotide sequence ID" value="NZ_FNCQ01000012.1"/>
</dbReference>
<protein>
    <submittedName>
        <fullName evidence="4">Glycosyl transferase family 2</fullName>
    </submittedName>
</protein>
<keyword evidence="2 4" id="KW-0808">Transferase</keyword>
<keyword evidence="5" id="KW-1185">Reference proteome</keyword>
<evidence type="ECO:0000313" key="4">
    <source>
        <dbReference type="EMBL" id="SDG89321.1"/>
    </source>
</evidence>
<dbReference type="SUPFAM" id="SSF53448">
    <property type="entry name" value="Nucleotide-diphospho-sugar transferases"/>
    <property type="match status" value="1"/>
</dbReference>
<evidence type="ECO:0000313" key="5">
    <source>
        <dbReference type="Proteomes" id="UP000198779"/>
    </source>
</evidence>